<keyword evidence="2 4" id="KW-0378">Hydrolase</keyword>
<dbReference type="PIRSF" id="PIRSF038800">
    <property type="entry name" value="KYNU"/>
    <property type="match status" value="1"/>
</dbReference>
<comment type="function">
    <text evidence="4">Catalyzes the cleavage of L-kynurenine (L-Kyn) and L-3-hydroxykynurenine (L-3OHKyn) into anthranilic acid (AA) and 3-hydroxyanthranilic acid (3-OHAA), respectively.</text>
</comment>
<evidence type="ECO:0000313" key="6">
    <source>
        <dbReference type="Proteomes" id="UP000305109"/>
    </source>
</evidence>
<organism evidence="5 6">
    <name type="scientific">Rhodococcus oryzae</name>
    <dbReference type="NCBI Taxonomy" id="2571143"/>
    <lineage>
        <taxon>Bacteria</taxon>
        <taxon>Bacillati</taxon>
        <taxon>Actinomycetota</taxon>
        <taxon>Actinomycetes</taxon>
        <taxon>Mycobacteriales</taxon>
        <taxon>Nocardiaceae</taxon>
        <taxon>Rhodococcus</taxon>
    </lineage>
</organism>
<comment type="cofactor">
    <cofactor evidence="4">
        <name>pyridoxal 5'-phosphate</name>
        <dbReference type="ChEBI" id="CHEBI:597326"/>
    </cofactor>
</comment>
<dbReference type="InterPro" id="IPR010111">
    <property type="entry name" value="Kynureninase"/>
</dbReference>
<proteinExistence type="inferred from homology"/>
<name>A0ABY2RQT5_9NOCA</name>
<dbReference type="InterPro" id="IPR015421">
    <property type="entry name" value="PyrdxlP-dep_Trfase_major"/>
</dbReference>
<comment type="pathway">
    <text evidence="4">Amino-acid degradation; L-kynurenine degradation; L-alanine and anthranilate from L-kynurenine: step 1/1.</text>
</comment>
<dbReference type="Gene3D" id="3.90.1150.10">
    <property type="entry name" value="Aspartate Aminotransferase, domain 1"/>
    <property type="match status" value="1"/>
</dbReference>
<keyword evidence="1 4" id="KW-0662">Pyridine nucleotide biosynthesis</keyword>
<keyword evidence="5" id="KW-0808">Transferase</keyword>
<dbReference type="Proteomes" id="UP000305109">
    <property type="component" value="Unassembled WGS sequence"/>
</dbReference>
<dbReference type="PANTHER" id="PTHR14084:SF0">
    <property type="entry name" value="KYNURENINASE"/>
    <property type="match status" value="1"/>
</dbReference>
<dbReference type="InterPro" id="IPR015422">
    <property type="entry name" value="PyrdxlP-dep_Trfase_small"/>
</dbReference>
<evidence type="ECO:0000256" key="4">
    <source>
        <dbReference type="PIRNR" id="PIRNR038800"/>
    </source>
</evidence>
<evidence type="ECO:0000256" key="3">
    <source>
        <dbReference type="ARBA" id="ARBA00022898"/>
    </source>
</evidence>
<comment type="caution">
    <text evidence="5">The sequence shown here is derived from an EMBL/GenBank/DDBJ whole genome shotgun (WGS) entry which is preliminary data.</text>
</comment>
<dbReference type="Pfam" id="PF22580">
    <property type="entry name" value="KYNU_C"/>
    <property type="match status" value="1"/>
</dbReference>
<dbReference type="RefSeq" id="WP_136906644.1">
    <property type="nucleotide sequence ID" value="NZ_SUMD01000001.1"/>
</dbReference>
<dbReference type="Gene3D" id="3.40.640.10">
    <property type="entry name" value="Type I PLP-dependent aspartate aminotransferase-like (Major domain)"/>
    <property type="match status" value="1"/>
</dbReference>
<comment type="catalytic activity">
    <reaction evidence="4">
        <text>L-kynurenine + H2O = anthranilate + L-alanine + H(+)</text>
        <dbReference type="Rhea" id="RHEA:16813"/>
        <dbReference type="ChEBI" id="CHEBI:15377"/>
        <dbReference type="ChEBI" id="CHEBI:15378"/>
        <dbReference type="ChEBI" id="CHEBI:16567"/>
        <dbReference type="ChEBI" id="CHEBI:57959"/>
        <dbReference type="ChEBI" id="CHEBI:57972"/>
        <dbReference type="EC" id="3.7.1.3"/>
    </reaction>
</comment>
<evidence type="ECO:0000313" key="5">
    <source>
        <dbReference type="EMBL" id="TJZ81428.1"/>
    </source>
</evidence>
<dbReference type="SUPFAM" id="SSF53383">
    <property type="entry name" value="PLP-dependent transferases"/>
    <property type="match status" value="1"/>
</dbReference>
<dbReference type="InterPro" id="IPR015424">
    <property type="entry name" value="PyrdxlP-dep_Trfase"/>
</dbReference>
<dbReference type="GO" id="GO:0008483">
    <property type="term" value="F:transaminase activity"/>
    <property type="evidence" value="ECO:0007669"/>
    <property type="project" value="UniProtKB-KW"/>
</dbReference>
<dbReference type="PANTHER" id="PTHR14084">
    <property type="entry name" value="KYNURENINASE"/>
    <property type="match status" value="1"/>
</dbReference>
<keyword evidence="3 4" id="KW-0663">Pyridoxal phosphate</keyword>
<sequence>MSAFSPVPQRFSVRAVELDDADPLGSYRDLFVDAPSVVSYLDGNSLGRPTKAGADRVARFVTESWGGRLIRGWDEEWFDLPLTIGDDLGRVVLGAAAGQTAVGDSTSVLLYKLARGAVALRPGRDEIVLDTDNFPTDRYVLEAVASELGMTLRWIESDPRSGVHADEVAAVVGDRTALVVLSHVAYRSGYLADAASVTRVAHAAGALMLWDLCHSVGSVPIELDDWGVDLAVGCTYKYLNGGPGSPAFAYVRAELLEEFVQPIWGWMGREDCFEMAAGYRPARGIRRILSGTPAILGMIAMRDTVALIDGAGIGAIRAKSVRLTEFALELVAESLVPLGVTIASPVDPSLRGGHVTIDHPHFRAATPALWERGVIPDFRAPEGLRLGLSPLSTSFAEVVAGVEAIRVELAAGR</sequence>
<comment type="similarity">
    <text evidence="4">Belongs to the kynureninase family.</text>
</comment>
<comment type="catalytic activity">
    <reaction evidence="4">
        <text>3-hydroxy-L-kynurenine + H2O = 3-hydroxyanthranilate + L-alanine + H(+)</text>
        <dbReference type="Rhea" id="RHEA:25143"/>
        <dbReference type="ChEBI" id="CHEBI:15377"/>
        <dbReference type="ChEBI" id="CHEBI:15378"/>
        <dbReference type="ChEBI" id="CHEBI:36559"/>
        <dbReference type="ChEBI" id="CHEBI:57972"/>
        <dbReference type="ChEBI" id="CHEBI:58125"/>
        <dbReference type="EC" id="3.7.1.3"/>
    </reaction>
</comment>
<reference evidence="5 6" key="1">
    <citation type="submission" date="2019-04" db="EMBL/GenBank/DDBJ databases">
        <title>Rhodococcus oryzae sp. nov., a novel actinomycete isolated from rhizosphere soil of rice (Oryza sativa L.).</title>
        <authorList>
            <person name="Li C."/>
        </authorList>
    </citation>
    <scope>NUCLEOTIDE SEQUENCE [LARGE SCALE GENOMIC DNA]</scope>
    <source>
        <strain evidence="5 6">NEAU-CX67</strain>
    </source>
</reference>
<protein>
    <recommendedName>
        <fullName evidence="4">Kynureninase</fullName>
        <ecNumber evidence="4">3.7.1.3</ecNumber>
    </recommendedName>
</protein>
<gene>
    <name evidence="5" type="ORF">FCG67_02035</name>
</gene>
<keyword evidence="6" id="KW-1185">Reference proteome</keyword>
<comment type="subunit">
    <text evidence="4">Homodimer.</text>
</comment>
<keyword evidence="5" id="KW-0032">Aminotransferase</keyword>
<evidence type="ECO:0000256" key="1">
    <source>
        <dbReference type="ARBA" id="ARBA00022642"/>
    </source>
</evidence>
<accession>A0ABY2RQT5</accession>
<dbReference type="EMBL" id="SUMD01000001">
    <property type="protein sequence ID" value="TJZ81428.1"/>
    <property type="molecule type" value="Genomic_DNA"/>
</dbReference>
<evidence type="ECO:0000256" key="2">
    <source>
        <dbReference type="ARBA" id="ARBA00022801"/>
    </source>
</evidence>
<dbReference type="EC" id="3.7.1.3" evidence="4"/>
<comment type="pathway">
    <text evidence="4">Cofactor biosynthesis; NAD(+) biosynthesis; quinolinate from L-kynurenine: step 2/3.</text>
</comment>